<name>A0A2M7G1B5_9BACT</name>
<comment type="subunit">
    <text evidence="7">Part of the 50S ribosomal subunit. Forms a cluster with proteins L14 and L19.</text>
</comment>
<keyword evidence="3 7" id="KW-0694">RNA-binding</keyword>
<evidence type="ECO:0000313" key="10">
    <source>
        <dbReference type="Proteomes" id="UP000231019"/>
    </source>
</evidence>
<dbReference type="EMBL" id="PFFQ01000053">
    <property type="protein sequence ID" value="PIW15393.1"/>
    <property type="molecule type" value="Genomic_DNA"/>
</dbReference>
<dbReference type="SUPFAM" id="SSF50447">
    <property type="entry name" value="Translation proteins"/>
    <property type="match status" value="1"/>
</dbReference>
<accession>A0A2M7G1B5</accession>
<dbReference type="Pfam" id="PF00297">
    <property type="entry name" value="Ribosomal_L3"/>
    <property type="match status" value="1"/>
</dbReference>
<evidence type="ECO:0000313" key="9">
    <source>
        <dbReference type="EMBL" id="PIW15393.1"/>
    </source>
</evidence>
<dbReference type="GO" id="GO:0003735">
    <property type="term" value="F:structural constituent of ribosome"/>
    <property type="evidence" value="ECO:0007669"/>
    <property type="project" value="UniProtKB-UniRule"/>
</dbReference>
<dbReference type="PANTHER" id="PTHR11229">
    <property type="entry name" value="50S RIBOSOMAL PROTEIN L3"/>
    <property type="match status" value="1"/>
</dbReference>
<keyword evidence="2 7" id="KW-0699">rRNA-binding</keyword>
<comment type="function">
    <text evidence="7">One of the primary rRNA binding proteins, it binds directly near the 3'-end of the 23S rRNA, where it nucleates assembly of the 50S subunit.</text>
</comment>
<dbReference type="GO" id="GO:0022625">
    <property type="term" value="C:cytosolic large ribosomal subunit"/>
    <property type="evidence" value="ECO:0007669"/>
    <property type="project" value="TreeGrafter"/>
</dbReference>
<reference evidence="9 10" key="1">
    <citation type="submission" date="2017-09" db="EMBL/GenBank/DDBJ databases">
        <title>Depth-based differentiation of microbial function through sediment-hosted aquifers and enrichment of novel symbionts in the deep terrestrial subsurface.</title>
        <authorList>
            <person name="Probst A.J."/>
            <person name="Ladd B."/>
            <person name="Jarett J.K."/>
            <person name="Geller-Mcgrath D.E."/>
            <person name="Sieber C.M."/>
            <person name="Emerson J.B."/>
            <person name="Anantharaman K."/>
            <person name="Thomas B.C."/>
            <person name="Malmstrom R."/>
            <person name="Stieglmeier M."/>
            <person name="Klingl A."/>
            <person name="Woyke T."/>
            <person name="Ryan C.M."/>
            <person name="Banfield J.F."/>
        </authorList>
    </citation>
    <scope>NUCLEOTIDE SEQUENCE [LARGE SCALE GENOMIC DNA]</scope>
    <source>
        <strain evidence="9">CG17_big_fil_post_rev_8_21_14_2_50_48_46</strain>
    </source>
</reference>
<sequence>MSSNVGLIGTKLGMTHVFDETGNSVPVTVIQAGPCPIVQVKKPDTDGYSALQVGFESVPKHRLNKPQQGHFKKAGVHTTRRLVEFRTQSTDGFEVGAELTVSQFSVGQAINVQGKPIGKGFMGATKRHHFGRGPMSHGSKSHRIPGSIGAGTTPGRVYKGVKMSGRKPNKVVTTTNLQVVQVDTERNLLLVKGAVPGSTGAVVKIVPVVKGGKA</sequence>
<keyword evidence="4 7" id="KW-0689">Ribosomal protein</keyword>
<dbReference type="InterPro" id="IPR009000">
    <property type="entry name" value="Transl_B-barrel_sf"/>
</dbReference>
<dbReference type="FunFam" id="3.30.160.810:FF:000001">
    <property type="entry name" value="50S ribosomal protein L3"/>
    <property type="match status" value="1"/>
</dbReference>
<dbReference type="InterPro" id="IPR019927">
    <property type="entry name" value="Ribosomal_uL3_bac/org-type"/>
</dbReference>
<dbReference type="FunFam" id="2.40.30.10:FF:000065">
    <property type="entry name" value="50S ribosomal protein L3, chloroplastic"/>
    <property type="match status" value="1"/>
</dbReference>
<dbReference type="PANTHER" id="PTHR11229:SF16">
    <property type="entry name" value="LARGE RIBOSOMAL SUBUNIT PROTEIN UL3C"/>
    <property type="match status" value="1"/>
</dbReference>
<evidence type="ECO:0000256" key="7">
    <source>
        <dbReference type="HAMAP-Rule" id="MF_01325"/>
    </source>
</evidence>
<proteinExistence type="inferred from homology"/>
<dbReference type="Gene3D" id="2.40.30.10">
    <property type="entry name" value="Translation factors"/>
    <property type="match status" value="1"/>
</dbReference>
<evidence type="ECO:0000256" key="8">
    <source>
        <dbReference type="SAM" id="MobiDB-lite"/>
    </source>
</evidence>
<feature type="region of interest" description="Disordered" evidence="8">
    <location>
        <begin position="131"/>
        <end position="154"/>
    </location>
</feature>
<keyword evidence="5 7" id="KW-0687">Ribonucleoprotein</keyword>
<dbReference type="Proteomes" id="UP000231019">
    <property type="component" value="Unassembled WGS sequence"/>
</dbReference>
<dbReference type="GO" id="GO:0019843">
    <property type="term" value="F:rRNA binding"/>
    <property type="evidence" value="ECO:0007669"/>
    <property type="project" value="UniProtKB-UniRule"/>
</dbReference>
<dbReference type="HAMAP" id="MF_01325_B">
    <property type="entry name" value="Ribosomal_uL3_B"/>
    <property type="match status" value="1"/>
</dbReference>
<evidence type="ECO:0000256" key="5">
    <source>
        <dbReference type="ARBA" id="ARBA00023274"/>
    </source>
</evidence>
<evidence type="ECO:0000256" key="1">
    <source>
        <dbReference type="ARBA" id="ARBA00006540"/>
    </source>
</evidence>
<organism evidence="9 10">
    <name type="scientific">bacterium (Candidatus Blackallbacteria) CG17_big_fil_post_rev_8_21_14_2_50_48_46</name>
    <dbReference type="NCBI Taxonomy" id="2014261"/>
    <lineage>
        <taxon>Bacteria</taxon>
        <taxon>Candidatus Blackallbacteria</taxon>
    </lineage>
</organism>
<comment type="caution">
    <text evidence="9">The sequence shown here is derived from an EMBL/GenBank/DDBJ whole genome shotgun (WGS) entry which is preliminary data.</text>
</comment>
<dbReference type="Gene3D" id="3.30.160.810">
    <property type="match status" value="1"/>
</dbReference>
<dbReference type="GO" id="GO:0006412">
    <property type="term" value="P:translation"/>
    <property type="evidence" value="ECO:0007669"/>
    <property type="project" value="UniProtKB-UniRule"/>
</dbReference>
<evidence type="ECO:0000256" key="6">
    <source>
        <dbReference type="ARBA" id="ARBA00035243"/>
    </source>
</evidence>
<evidence type="ECO:0000256" key="4">
    <source>
        <dbReference type="ARBA" id="ARBA00022980"/>
    </source>
</evidence>
<protein>
    <recommendedName>
        <fullName evidence="6 7">Large ribosomal subunit protein uL3</fullName>
    </recommendedName>
</protein>
<comment type="similarity">
    <text evidence="1 7">Belongs to the universal ribosomal protein uL3 family.</text>
</comment>
<gene>
    <name evidence="7" type="primary">rplC</name>
    <name evidence="9" type="ORF">COW36_18425</name>
</gene>
<evidence type="ECO:0000256" key="3">
    <source>
        <dbReference type="ARBA" id="ARBA00022884"/>
    </source>
</evidence>
<dbReference type="InterPro" id="IPR000597">
    <property type="entry name" value="Ribosomal_uL3"/>
</dbReference>
<evidence type="ECO:0000256" key="2">
    <source>
        <dbReference type="ARBA" id="ARBA00022730"/>
    </source>
</evidence>
<dbReference type="NCBIfam" id="TIGR03625">
    <property type="entry name" value="L3_bact"/>
    <property type="match status" value="1"/>
</dbReference>
<dbReference type="AlphaFoldDB" id="A0A2M7G1B5"/>